<evidence type="ECO:0000256" key="7">
    <source>
        <dbReference type="ARBA" id="ARBA00022723"/>
    </source>
</evidence>
<dbReference type="PANTHER" id="PTHR13697">
    <property type="entry name" value="PHOSPHOFRUCTOKINASE"/>
    <property type="match status" value="1"/>
</dbReference>
<evidence type="ECO:0000256" key="13">
    <source>
        <dbReference type="ARBA" id="ARBA00048070"/>
    </source>
</evidence>
<evidence type="ECO:0000256" key="10">
    <source>
        <dbReference type="ARBA" id="ARBA00022840"/>
    </source>
</evidence>
<sequence length="322" mass="34228">MQKIGVYTSGGDAPGMNAAIRAVVRVGIAQNLEVYGIQNGYVGMMENKISQLHLRDMANIIQRGGTVLKTGRSTEFMKPEGRAKAAQHLRAAGIDAMVCIGGDGSFRGAHALWEEHQFPIVGVPGTIDNDIFGSDKTIGFDTAVNTALEAIDRIRDTAASHDRLFIVEVMGRNSGFIASHVGLAGGAEEIFTPEGNTTVEKALDRIKEAIGRGKTSSILITAEGQKPGRAYDLADAIRKKSGMDAKVCILGHQQRGGSPTAADRILASRMGAAAVDSLLKGYCDIMIGTEGERLVQVPLDLVTKNEKKTQLDLLSLANILAT</sequence>
<feature type="binding site" evidence="14">
    <location>
        <position position="11"/>
    </location>
    <ligand>
        <name>ATP</name>
        <dbReference type="ChEBI" id="CHEBI:30616"/>
    </ligand>
</feature>
<comment type="cofactor">
    <cofactor evidence="1 14">
        <name>Mg(2+)</name>
        <dbReference type="ChEBI" id="CHEBI:18420"/>
    </cofactor>
</comment>
<name>A0A150WWU0_BDEBC</name>
<dbReference type="GO" id="GO:0070095">
    <property type="term" value="F:fructose-6-phosphate binding"/>
    <property type="evidence" value="ECO:0007669"/>
    <property type="project" value="TreeGrafter"/>
</dbReference>
<feature type="binding site" description="in other chain" evidence="14">
    <location>
        <begin position="186"/>
        <end position="188"/>
    </location>
    <ligand>
        <name>ADP</name>
        <dbReference type="ChEBI" id="CHEBI:456216"/>
        <note>allosteric activator; ligand shared between dimeric partners</note>
    </ligand>
</feature>
<feature type="binding site" description="in other chain" evidence="14">
    <location>
        <begin position="252"/>
        <end position="255"/>
    </location>
    <ligand>
        <name>substrate</name>
        <note>ligand shared between dimeric partners</note>
    </ligand>
</feature>
<comment type="subunit">
    <text evidence="14">Homotetramer.</text>
</comment>
<dbReference type="NCBIfam" id="TIGR02482">
    <property type="entry name" value="PFKA_ATP"/>
    <property type="match status" value="1"/>
</dbReference>
<evidence type="ECO:0000256" key="2">
    <source>
        <dbReference type="ARBA" id="ARBA00004496"/>
    </source>
</evidence>
<evidence type="ECO:0000256" key="9">
    <source>
        <dbReference type="ARBA" id="ARBA00022777"/>
    </source>
</evidence>
<dbReference type="EMBL" id="LUKF01000001">
    <property type="protein sequence ID" value="KYG70886.1"/>
    <property type="molecule type" value="Genomic_DNA"/>
</dbReference>
<feature type="binding site" description="in other chain" evidence="14">
    <location>
        <position position="212"/>
    </location>
    <ligand>
        <name>ADP</name>
        <dbReference type="ChEBI" id="CHEBI:456216"/>
        <note>allosteric activator; ligand shared between dimeric partners</note>
    </ligand>
</feature>
<comment type="caution">
    <text evidence="16">The sequence shown here is derived from an EMBL/GenBank/DDBJ whole genome shotgun (WGS) entry which is preliminary data.</text>
</comment>
<dbReference type="PIRSF" id="PIRSF000532">
    <property type="entry name" value="ATP_PFK_prok"/>
    <property type="match status" value="1"/>
</dbReference>
<dbReference type="GO" id="GO:0016208">
    <property type="term" value="F:AMP binding"/>
    <property type="evidence" value="ECO:0007669"/>
    <property type="project" value="TreeGrafter"/>
</dbReference>
<dbReference type="PROSITE" id="PS00433">
    <property type="entry name" value="PHOSPHOFRUCTOKINASE"/>
    <property type="match status" value="1"/>
</dbReference>
<dbReference type="InterPro" id="IPR015912">
    <property type="entry name" value="Phosphofructokinase_CS"/>
</dbReference>
<feature type="binding site" evidence="14">
    <location>
        <begin position="102"/>
        <end position="105"/>
    </location>
    <ligand>
        <name>ATP</name>
        <dbReference type="ChEBI" id="CHEBI:30616"/>
    </ligand>
</feature>
<feature type="binding site" evidence="14">
    <location>
        <begin position="72"/>
        <end position="73"/>
    </location>
    <ligand>
        <name>ATP</name>
        <dbReference type="ChEBI" id="CHEBI:30616"/>
    </ligand>
</feature>
<feature type="binding site" evidence="14">
    <location>
        <begin position="21"/>
        <end position="25"/>
    </location>
    <ligand>
        <name>ADP</name>
        <dbReference type="ChEBI" id="CHEBI:456216"/>
        <note>allosteric activator; ligand shared between dimeric partners</note>
    </ligand>
</feature>
<dbReference type="EC" id="2.7.1.11" evidence="14"/>
<dbReference type="GO" id="GO:0061621">
    <property type="term" value="P:canonical glycolysis"/>
    <property type="evidence" value="ECO:0007669"/>
    <property type="project" value="TreeGrafter"/>
</dbReference>
<organism evidence="16 17">
    <name type="scientific">Bdellovibrio bacteriovorus</name>
    <dbReference type="NCBI Taxonomy" id="959"/>
    <lineage>
        <taxon>Bacteria</taxon>
        <taxon>Pseudomonadati</taxon>
        <taxon>Bdellovibrionota</taxon>
        <taxon>Bdellovibrionia</taxon>
        <taxon>Bdellovibrionales</taxon>
        <taxon>Pseudobdellovibrionaceae</taxon>
        <taxon>Bdellovibrio</taxon>
    </lineage>
</organism>
<dbReference type="InterPro" id="IPR022953">
    <property type="entry name" value="ATP_PFK"/>
</dbReference>
<dbReference type="Gene3D" id="3.40.50.450">
    <property type="match status" value="1"/>
</dbReference>
<dbReference type="Proteomes" id="UP000075391">
    <property type="component" value="Unassembled WGS sequence"/>
</dbReference>
<proteinExistence type="inferred from homology"/>
<keyword evidence="10 14" id="KW-0067">ATP-binding</keyword>
<accession>A0A150WWU0</accession>
<dbReference type="SUPFAM" id="SSF53784">
    <property type="entry name" value="Phosphofructokinase"/>
    <property type="match status" value="1"/>
</dbReference>
<dbReference type="HAMAP" id="MF_00339">
    <property type="entry name" value="Phosphofructokinase_I_B1"/>
    <property type="match status" value="1"/>
</dbReference>
<dbReference type="GO" id="GO:0005524">
    <property type="term" value="F:ATP binding"/>
    <property type="evidence" value="ECO:0007669"/>
    <property type="project" value="UniProtKB-UniRule"/>
</dbReference>
<evidence type="ECO:0000313" key="17">
    <source>
        <dbReference type="Proteomes" id="UP000075391"/>
    </source>
</evidence>
<feature type="binding site" evidence="14">
    <location>
        <position position="163"/>
    </location>
    <ligand>
        <name>substrate</name>
        <note>ligand shared between dimeric partners</note>
    </ligand>
</feature>
<evidence type="ECO:0000256" key="11">
    <source>
        <dbReference type="ARBA" id="ARBA00022842"/>
    </source>
</evidence>
<feature type="binding site" description="in other chain" evidence="14">
    <location>
        <position position="223"/>
    </location>
    <ligand>
        <name>substrate</name>
        <note>ligand shared between dimeric partners</note>
    </ligand>
</feature>
<keyword evidence="5 14" id="KW-0021">Allosteric enzyme</keyword>
<dbReference type="InterPro" id="IPR012003">
    <property type="entry name" value="ATP_PFK_prok-type"/>
</dbReference>
<evidence type="ECO:0000256" key="6">
    <source>
        <dbReference type="ARBA" id="ARBA00022679"/>
    </source>
</evidence>
<dbReference type="InterPro" id="IPR000023">
    <property type="entry name" value="Phosphofructokinase_dom"/>
</dbReference>
<comment type="activity regulation">
    <text evidence="14">Allosterically activated by ADP and other diphosphonucleosides, and allosterically inhibited by phosphoenolpyruvate.</text>
</comment>
<feature type="binding site" description="in other chain" evidence="14">
    <location>
        <begin position="214"/>
        <end position="216"/>
    </location>
    <ligand>
        <name>ADP</name>
        <dbReference type="ChEBI" id="CHEBI:456216"/>
        <note>allosteric activator; ligand shared between dimeric partners</note>
    </ligand>
</feature>
<dbReference type="Pfam" id="PF00365">
    <property type="entry name" value="PFK"/>
    <property type="match status" value="1"/>
</dbReference>
<evidence type="ECO:0000256" key="12">
    <source>
        <dbReference type="ARBA" id="ARBA00023152"/>
    </source>
</evidence>
<evidence type="ECO:0000259" key="15">
    <source>
        <dbReference type="Pfam" id="PF00365"/>
    </source>
</evidence>
<dbReference type="InterPro" id="IPR012828">
    <property type="entry name" value="PFKA_ATP_prok"/>
</dbReference>
<dbReference type="GO" id="GO:0005945">
    <property type="term" value="C:6-phosphofructokinase complex"/>
    <property type="evidence" value="ECO:0007669"/>
    <property type="project" value="TreeGrafter"/>
</dbReference>
<dbReference type="PANTHER" id="PTHR13697:SF4">
    <property type="entry name" value="ATP-DEPENDENT 6-PHOSPHOFRUCTOKINASE"/>
    <property type="match status" value="1"/>
</dbReference>
<dbReference type="GO" id="GO:0030388">
    <property type="term" value="P:fructose 1,6-bisphosphate metabolic process"/>
    <property type="evidence" value="ECO:0007669"/>
    <property type="project" value="TreeGrafter"/>
</dbReference>
<keyword evidence="12 14" id="KW-0324">Glycolysis</keyword>
<dbReference type="FunFam" id="3.40.50.460:FF:000002">
    <property type="entry name" value="ATP-dependent 6-phosphofructokinase"/>
    <property type="match status" value="1"/>
</dbReference>
<evidence type="ECO:0000256" key="8">
    <source>
        <dbReference type="ARBA" id="ARBA00022741"/>
    </source>
</evidence>
<feature type="binding site" evidence="14">
    <location>
        <position position="103"/>
    </location>
    <ligand>
        <name>Mg(2+)</name>
        <dbReference type="ChEBI" id="CHEBI:18420"/>
        <note>catalytic</note>
    </ligand>
</feature>
<evidence type="ECO:0000256" key="5">
    <source>
        <dbReference type="ARBA" id="ARBA00022533"/>
    </source>
</evidence>
<dbReference type="AlphaFoldDB" id="A0A150WWU0"/>
<comment type="caution">
    <text evidence="14">Lacks conserved residue(s) required for the propagation of feature annotation.</text>
</comment>
<reference evidence="16 17" key="1">
    <citation type="submission" date="2016-03" db="EMBL/GenBank/DDBJ databases">
        <authorList>
            <person name="Ploux O."/>
        </authorList>
    </citation>
    <scope>NUCLEOTIDE SEQUENCE [LARGE SCALE GENOMIC DNA]</scope>
    <source>
        <strain evidence="16 17">BER2</strain>
    </source>
</reference>
<gene>
    <name evidence="14" type="primary">pfkA</name>
    <name evidence="16" type="ORF">AZI85_00180</name>
</gene>
<comment type="catalytic activity">
    <reaction evidence="13 14">
        <text>beta-D-fructose 6-phosphate + ATP = beta-D-fructose 1,6-bisphosphate + ADP + H(+)</text>
        <dbReference type="Rhea" id="RHEA:16109"/>
        <dbReference type="ChEBI" id="CHEBI:15378"/>
        <dbReference type="ChEBI" id="CHEBI:30616"/>
        <dbReference type="ChEBI" id="CHEBI:32966"/>
        <dbReference type="ChEBI" id="CHEBI:57634"/>
        <dbReference type="ChEBI" id="CHEBI:456216"/>
        <dbReference type="EC" id="2.7.1.11"/>
    </reaction>
</comment>
<dbReference type="InterPro" id="IPR035966">
    <property type="entry name" value="PKF_sf"/>
</dbReference>
<keyword evidence="9 14" id="KW-0418">Kinase</keyword>
<dbReference type="GO" id="GO:0042802">
    <property type="term" value="F:identical protein binding"/>
    <property type="evidence" value="ECO:0007669"/>
    <property type="project" value="TreeGrafter"/>
</dbReference>
<dbReference type="Gene3D" id="3.40.50.460">
    <property type="entry name" value="Phosphofructokinase domain"/>
    <property type="match status" value="1"/>
</dbReference>
<feature type="binding site" description="in other chain" evidence="14">
    <location>
        <position position="155"/>
    </location>
    <ligand>
        <name>ADP</name>
        <dbReference type="ChEBI" id="CHEBI:456216"/>
        <note>allosteric activator; ligand shared between dimeric partners</note>
    </ligand>
</feature>
<dbReference type="PRINTS" id="PR00476">
    <property type="entry name" value="PHFRCTKINASE"/>
</dbReference>
<dbReference type="GO" id="GO:0048029">
    <property type="term" value="F:monosaccharide binding"/>
    <property type="evidence" value="ECO:0007669"/>
    <property type="project" value="TreeGrafter"/>
</dbReference>
<keyword evidence="11 14" id="KW-0460">Magnesium</keyword>
<dbReference type="FunFam" id="3.40.50.450:FF:000001">
    <property type="entry name" value="ATP-dependent 6-phosphofructokinase"/>
    <property type="match status" value="1"/>
</dbReference>
<evidence type="ECO:0000256" key="3">
    <source>
        <dbReference type="ARBA" id="ARBA00004679"/>
    </source>
</evidence>
<keyword evidence="4 14" id="KW-0963">Cytoplasm</keyword>
<evidence type="ECO:0000256" key="4">
    <source>
        <dbReference type="ARBA" id="ARBA00022490"/>
    </source>
</evidence>
<protein>
    <recommendedName>
        <fullName evidence="14">ATP-dependent 6-phosphofructokinase</fullName>
        <shortName evidence="14">ATP-PFK</shortName>
        <shortName evidence="14">Phosphofructokinase</shortName>
        <ecNumber evidence="14">2.7.1.11</ecNumber>
    </recommendedName>
    <alternativeName>
        <fullName evidence="14">Phosphohexokinase</fullName>
    </alternativeName>
</protein>
<feature type="binding site" description="in other chain" evidence="14">
    <location>
        <begin position="126"/>
        <end position="128"/>
    </location>
    <ligand>
        <name>substrate</name>
        <note>ligand shared between dimeric partners</note>
    </ligand>
</feature>
<dbReference type="GO" id="GO:0003872">
    <property type="term" value="F:6-phosphofructokinase activity"/>
    <property type="evidence" value="ECO:0007669"/>
    <property type="project" value="UniProtKB-UniRule"/>
</dbReference>
<evidence type="ECO:0000313" key="16">
    <source>
        <dbReference type="EMBL" id="KYG70886.1"/>
    </source>
</evidence>
<feature type="binding site" description="in other chain" evidence="14">
    <location>
        <begin position="170"/>
        <end position="172"/>
    </location>
    <ligand>
        <name>substrate</name>
        <note>ligand shared between dimeric partners</note>
    </ligand>
</feature>
<keyword evidence="7 14" id="KW-0479">Metal-binding</keyword>
<comment type="subcellular location">
    <subcellularLocation>
        <location evidence="2 14">Cytoplasm</location>
    </subcellularLocation>
</comment>
<keyword evidence="6 14" id="KW-0808">Transferase</keyword>
<evidence type="ECO:0000256" key="1">
    <source>
        <dbReference type="ARBA" id="ARBA00001946"/>
    </source>
</evidence>
<dbReference type="GO" id="GO:0006002">
    <property type="term" value="P:fructose 6-phosphate metabolic process"/>
    <property type="evidence" value="ECO:0007669"/>
    <property type="project" value="UniProtKB-UniRule"/>
</dbReference>
<comment type="function">
    <text evidence="14">Catalyzes the phosphorylation of D-fructose 6-phosphate to fructose 1,6-bisphosphate by ATP, the first committing step of glycolysis.</text>
</comment>
<comment type="pathway">
    <text evidence="3 14">Carbohydrate degradation; glycolysis; D-glyceraldehyde 3-phosphate and glycerone phosphate from D-glucose: step 3/4.</text>
</comment>
<feature type="binding site" evidence="14">
    <location>
        <position position="246"/>
    </location>
    <ligand>
        <name>substrate</name>
        <note>ligand shared between dimeric partners</note>
    </ligand>
</feature>
<dbReference type="UniPathway" id="UPA00109">
    <property type="reaction ID" value="UER00182"/>
</dbReference>
<comment type="similarity">
    <text evidence="14">Belongs to the phosphofructokinase type A (PFKA) family. ATP-dependent PFK group I subfamily. Prokaryotic clade 'B1' sub-subfamily.</text>
</comment>
<evidence type="ECO:0000256" key="14">
    <source>
        <dbReference type="HAMAP-Rule" id="MF_00339"/>
    </source>
</evidence>
<feature type="active site" description="Proton acceptor" evidence="14">
    <location>
        <position position="128"/>
    </location>
</feature>
<keyword evidence="8 14" id="KW-0547">Nucleotide-binding</keyword>
<dbReference type="GO" id="GO:0046872">
    <property type="term" value="F:metal ion binding"/>
    <property type="evidence" value="ECO:0007669"/>
    <property type="project" value="UniProtKB-KW"/>
</dbReference>
<feature type="domain" description="Phosphofructokinase" evidence="15">
    <location>
        <begin position="3"/>
        <end position="277"/>
    </location>
</feature>
<dbReference type="NCBIfam" id="NF002872">
    <property type="entry name" value="PRK03202.1"/>
    <property type="match status" value="1"/>
</dbReference>